<reference evidence="1" key="1">
    <citation type="submission" date="2022-09" db="EMBL/GenBank/DDBJ databases">
        <title>Actin cytoskeleton and complex cell architecture in an #Asgard archaeon.</title>
        <authorList>
            <person name="Ponce Toledo R.I."/>
            <person name="Schleper C."/>
            <person name="Rodrigues Oliveira T."/>
            <person name="Wollweber F."/>
            <person name="Xu J."/>
            <person name="Rittmann S."/>
            <person name="Klingl A."/>
            <person name="Pilhofer M."/>
        </authorList>
    </citation>
    <scope>NUCLEOTIDE SEQUENCE</scope>
    <source>
        <strain evidence="1">B-35</strain>
    </source>
</reference>
<evidence type="ECO:0000313" key="2">
    <source>
        <dbReference type="Proteomes" id="UP001208689"/>
    </source>
</evidence>
<evidence type="ECO:0000313" key="1">
    <source>
        <dbReference type="EMBL" id="UYP45325.1"/>
    </source>
</evidence>
<proteinExistence type="predicted"/>
<evidence type="ECO:0008006" key="3">
    <source>
        <dbReference type="Google" id="ProtNLM"/>
    </source>
</evidence>
<accession>A0ABY6HP78</accession>
<organism evidence="1 2">
    <name type="scientific">Candidatus Lokiarchaeum ossiferum</name>
    <dbReference type="NCBI Taxonomy" id="2951803"/>
    <lineage>
        <taxon>Archaea</taxon>
        <taxon>Promethearchaeati</taxon>
        <taxon>Promethearchaeota</taxon>
        <taxon>Promethearchaeia</taxon>
        <taxon>Promethearchaeales</taxon>
        <taxon>Promethearchaeaceae</taxon>
        <taxon>Candidatus Lokiarchaeum</taxon>
    </lineage>
</organism>
<dbReference type="Gene3D" id="1.10.10.10">
    <property type="entry name" value="Winged helix-like DNA-binding domain superfamily/Winged helix DNA-binding domain"/>
    <property type="match status" value="1"/>
</dbReference>
<dbReference type="EMBL" id="CP104013">
    <property type="protein sequence ID" value="UYP45325.1"/>
    <property type="molecule type" value="Genomic_DNA"/>
</dbReference>
<name>A0ABY6HP78_9ARCH</name>
<dbReference type="InterPro" id="IPR036388">
    <property type="entry name" value="WH-like_DNA-bd_sf"/>
</dbReference>
<sequence>MSERTKKKSIHQLFTSKIKFRIYNLFEIYRKLTLQEIADKLSRNKSSIHPHIRDLIDLGILKEPKIVDEKRNFILELTEDYQSKIDTIDSEIDLSKGLTSDAISQISQMGVKWMKIEKSLLDEHIEFTKKIQKMNQIPKNFEEVHDLCQDIFKFEQDSKGQIKTNENGLPLNSSISNNSIYYFDEETYKDYRKELYKLGAKYGKIMDQKNESDPDLRRSVCFIAHSMPIEKIIEVNNRKDID</sequence>
<protein>
    <recommendedName>
        <fullName evidence="3">HTH arsR-type domain-containing protein</fullName>
    </recommendedName>
</protein>
<dbReference type="InterPro" id="IPR036390">
    <property type="entry name" value="WH_DNA-bd_sf"/>
</dbReference>
<dbReference type="SUPFAM" id="SSF46785">
    <property type="entry name" value="Winged helix' DNA-binding domain"/>
    <property type="match status" value="1"/>
</dbReference>
<dbReference type="Proteomes" id="UP001208689">
    <property type="component" value="Chromosome"/>
</dbReference>
<keyword evidence="2" id="KW-1185">Reference proteome</keyword>
<gene>
    <name evidence="1" type="ORF">NEF87_001610</name>
</gene>